<accession>A0ABV3FRC4</accession>
<dbReference type="Gene3D" id="3.40.140.20">
    <property type="match status" value="2"/>
</dbReference>
<dbReference type="Pfam" id="PF01808">
    <property type="entry name" value="AICARFT_IMPCHas"/>
    <property type="match status" value="1"/>
</dbReference>
<name>A0ABV3FRC4_9NOCA</name>
<dbReference type="InterPro" id="IPR002695">
    <property type="entry name" value="PurH-like"/>
</dbReference>
<evidence type="ECO:0000313" key="1">
    <source>
        <dbReference type="EMBL" id="MEV0707976.1"/>
    </source>
</evidence>
<dbReference type="Gene3D" id="1.10.287.440">
    <property type="match status" value="1"/>
</dbReference>
<dbReference type="InterPro" id="IPR016193">
    <property type="entry name" value="Cytidine_deaminase-like"/>
</dbReference>
<organism evidence="1 2">
    <name type="scientific">Nocardia aurea</name>
    <dbReference type="NCBI Taxonomy" id="2144174"/>
    <lineage>
        <taxon>Bacteria</taxon>
        <taxon>Bacillati</taxon>
        <taxon>Actinomycetota</taxon>
        <taxon>Actinomycetes</taxon>
        <taxon>Mycobacteriales</taxon>
        <taxon>Nocardiaceae</taxon>
        <taxon>Nocardia</taxon>
    </lineage>
</organism>
<gene>
    <name evidence="1" type="ORF">AB0I48_10460</name>
</gene>
<proteinExistence type="predicted"/>
<dbReference type="RefSeq" id="WP_357782147.1">
    <property type="nucleotide sequence ID" value="NZ_JBFAKC010000004.1"/>
</dbReference>
<dbReference type="EMBL" id="JBFAKC010000004">
    <property type="protein sequence ID" value="MEV0707976.1"/>
    <property type="molecule type" value="Genomic_DNA"/>
</dbReference>
<dbReference type="GO" id="GO:0004643">
    <property type="term" value="F:phosphoribosylaminoimidazolecarboxamide formyltransferase activity"/>
    <property type="evidence" value="ECO:0007669"/>
    <property type="project" value="UniProtKB-EC"/>
</dbReference>
<dbReference type="InterPro" id="IPR024051">
    <property type="entry name" value="AICAR_Tfase_dup_dom_sf"/>
</dbReference>
<dbReference type="SMART" id="SM00798">
    <property type="entry name" value="AICARFT_IMPCHas"/>
    <property type="match status" value="1"/>
</dbReference>
<reference evidence="1 2" key="1">
    <citation type="submission" date="2024-06" db="EMBL/GenBank/DDBJ databases">
        <title>The Natural Products Discovery Center: Release of the First 8490 Sequenced Strains for Exploring Actinobacteria Biosynthetic Diversity.</title>
        <authorList>
            <person name="Kalkreuter E."/>
            <person name="Kautsar S.A."/>
            <person name="Yang D."/>
            <person name="Bader C.D."/>
            <person name="Teijaro C.N."/>
            <person name="Fluegel L."/>
            <person name="Davis C.M."/>
            <person name="Simpson J.R."/>
            <person name="Lauterbach L."/>
            <person name="Steele A.D."/>
            <person name="Gui C."/>
            <person name="Meng S."/>
            <person name="Li G."/>
            <person name="Viehrig K."/>
            <person name="Ye F."/>
            <person name="Su P."/>
            <person name="Kiefer A.F."/>
            <person name="Nichols A."/>
            <person name="Cepeda A.J."/>
            <person name="Yan W."/>
            <person name="Fan B."/>
            <person name="Jiang Y."/>
            <person name="Adhikari A."/>
            <person name="Zheng C.-J."/>
            <person name="Schuster L."/>
            <person name="Cowan T.M."/>
            <person name="Smanski M.J."/>
            <person name="Chevrette M.G."/>
            <person name="De Carvalho L.P.S."/>
            <person name="Shen B."/>
        </authorList>
    </citation>
    <scope>NUCLEOTIDE SEQUENCE [LARGE SCALE GENOMIC DNA]</scope>
    <source>
        <strain evidence="1 2">NPDC050403</strain>
    </source>
</reference>
<dbReference type="Proteomes" id="UP001551695">
    <property type="component" value="Unassembled WGS sequence"/>
</dbReference>
<dbReference type="InterPro" id="IPR024050">
    <property type="entry name" value="AICAR_Tfase_insert_dom_sf"/>
</dbReference>
<sequence length="382" mass="41139">MTLRYGTNPHQQARVIDGSGDHLRVLRGSASMINYLDALNAWQLVADARRAAGRAAAASFKHVSPAGAALDGPLDDTMRESWGLGTARLGSLAAAYVRARDADPRSSYGDMVAVSEPVDDELAEMLATVVSDGIIAPGYAPGTVAKLARKKKGRFLVLEIDPAYRPPSTEIRTVFGVAIEQDRDDRPITADLLDAVDGSALTAASTTDALLGIITARFTQSNTVVFVRDGMTVGVGAGQQSRVDCTQLAGAKARTWWTRRHHSIRSLALPADLPRQQRLNWQIALAADTLTATQHDELAHLLLRSGVAIEDLEPATRSHRLSGLTMVSDGYLPFRDNVDVAAEHGVAVIVEPAGALHGDTIVRACREHDIALVRTNRRMFHH</sequence>
<dbReference type="EC" id="2.1.2.3" evidence="1"/>
<keyword evidence="2" id="KW-1185">Reference proteome</keyword>
<dbReference type="PANTHER" id="PTHR11692:SF0">
    <property type="entry name" value="BIFUNCTIONAL PURINE BIOSYNTHESIS PROTEIN ATIC"/>
    <property type="match status" value="1"/>
</dbReference>
<dbReference type="PANTHER" id="PTHR11692">
    <property type="entry name" value="BIFUNCTIONAL PURINE BIOSYNTHESIS PROTEIN PURH"/>
    <property type="match status" value="1"/>
</dbReference>
<keyword evidence="1" id="KW-0808">Transferase</keyword>
<evidence type="ECO:0000313" key="2">
    <source>
        <dbReference type="Proteomes" id="UP001551695"/>
    </source>
</evidence>
<dbReference type="SUPFAM" id="SSF53927">
    <property type="entry name" value="Cytidine deaminase-like"/>
    <property type="match status" value="1"/>
</dbReference>
<comment type="caution">
    <text evidence="1">The sequence shown here is derived from an EMBL/GenBank/DDBJ whole genome shotgun (WGS) entry which is preliminary data.</text>
</comment>
<protein>
    <submittedName>
        <fullName evidence="1">Phosphoribosylaminoimidazolecarboxamide formyltransferase</fullName>
        <ecNumber evidence="1">2.1.2.3</ecNumber>
    </submittedName>
</protein>